<comment type="caution">
    <text evidence="1">The sequence shown here is derived from an EMBL/GenBank/DDBJ whole genome shotgun (WGS) entry which is preliminary data.</text>
</comment>
<evidence type="ECO:0000313" key="1">
    <source>
        <dbReference type="EMBL" id="KAJ8004072.1"/>
    </source>
</evidence>
<proteinExistence type="predicted"/>
<protein>
    <submittedName>
        <fullName evidence="1">Uncharacterized protein</fullName>
    </submittedName>
</protein>
<reference evidence="1" key="1">
    <citation type="submission" date="2021-05" db="EMBL/GenBank/DDBJ databases">
        <authorList>
            <person name="Pan Q."/>
            <person name="Jouanno E."/>
            <person name="Zahm M."/>
            <person name="Klopp C."/>
            <person name="Cabau C."/>
            <person name="Louis A."/>
            <person name="Berthelot C."/>
            <person name="Parey E."/>
            <person name="Roest Crollius H."/>
            <person name="Montfort J."/>
            <person name="Robinson-Rechavi M."/>
            <person name="Bouchez O."/>
            <person name="Lampietro C."/>
            <person name="Lopez Roques C."/>
            <person name="Donnadieu C."/>
            <person name="Postlethwait J."/>
            <person name="Bobe J."/>
            <person name="Dillon D."/>
            <person name="Chandos A."/>
            <person name="von Hippel F."/>
            <person name="Guiguen Y."/>
        </authorList>
    </citation>
    <scope>NUCLEOTIDE SEQUENCE</scope>
    <source>
        <strain evidence="1">YG-Jan2019</strain>
    </source>
</reference>
<dbReference type="Proteomes" id="UP001157502">
    <property type="component" value="Chromosome 12"/>
</dbReference>
<evidence type="ECO:0000313" key="2">
    <source>
        <dbReference type="Proteomes" id="UP001157502"/>
    </source>
</evidence>
<organism evidence="1 2">
    <name type="scientific">Dallia pectoralis</name>
    <name type="common">Alaska blackfish</name>
    <dbReference type="NCBI Taxonomy" id="75939"/>
    <lineage>
        <taxon>Eukaryota</taxon>
        <taxon>Metazoa</taxon>
        <taxon>Chordata</taxon>
        <taxon>Craniata</taxon>
        <taxon>Vertebrata</taxon>
        <taxon>Euteleostomi</taxon>
        <taxon>Actinopterygii</taxon>
        <taxon>Neopterygii</taxon>
        <taxon>Teleostei</taxon>
        <taxon>Protacanthopterygii</taxon>
        <taxon>Esociformes</taxon>
        <taxon>Umbridae</taxon>
        <taxon>Dallia</taxon>
    </lineage>
</organism>
<keyword evidence="2" id="KW-1185">Reference proteome</keyword>
<accession>A0ACC2GKJ2</accession>
<dbReference type="EMBL" id="CM055739">
    <property type="protein sequence ID" value="KAJ8004072.1"/>
    <property type="molecule type" value="Genomic_DNA"/>
</dbReference>
<name>A0ACC2GKJ2_DALPE</name>
<gene>
    <name evidence="1" type="ORF">DPEC_G00154990</name>
</gene>
<sequence>MFHILVGNLVIANQSIQTTNRGEKCGSLEKTNNITPMWLKGLLIGSGVLIAFLIGLGSVMWKRTSAQKTHYSHPSSEPPECPDEQEYSVVWLLPSLN</sequence>